<reference evidence="10" key="1">
    <citation type="submission" date="2008-04" db="EMBL/GenBank/DDBJ databases">
        <title>Hox genes are not clustered in the bdelloid rotifer Philodina roseola.</title>
        <authorList>
            <person name="Mark Welch J.L."/>
            <person name="Mark Welch D.B."/>
        </authorList>
    </citation>
    <scope>NUCLEOTIDE SEQUENCE</scope>
</reference>
<dbReference type="EMBL" id="EU637021">
    <property type="protein sequence ID" value="ACI90362.1"/>
    <property type="molecule type" value="Genomic_DNA"/>
</dbReference>
<comment type="subcellular location">
    <subcellularLocation>
        <location evidence="1">Membrane</location>
        <topology evidence="1">Multi-pass membrane protein</topology>
    </subcellularLocation>
</comment>
<evidence type="ECO:0000256" key="1">
    <source>
        <dbReference type="ARBA" id="ARBA00004141"/>
    </source>
</evidence>
<evidence type="ECO:0000256" key="4">
    <source>
        <dbReference type="ARBA" id="ARBA00023040"/>
    </source>
</evidence>
<evidence type="ECO:0000313" key="10">
    <source>
        <dbReference type="EMBL" id="ACI90362.1"/>
    </source>
</evidence>
<dbReference type="PANTHER" id="PTHR24243:SF208">
    <property type="entry name" value="PYROKININ-1 RECEPTOR"/>
    <property type="match status" value="1"/>
</dbReference>
<proteinExistence type="predicted"/>
<keyword evidence="5 8" id="KW-0472">Membrane</keyword>
<evidence type="ECO:0000256" key="6">
    <source>
        <dbReference type="ARBA" id="ARBA00023170"/>
    </source>
</evidence>
<dbReference type="AlphaFoldDB" id="B6S342"/>
<keyword evidence="2 8" id="KW-0812">Transmembrane</keyword>
<feature type="transmembrane region" description="Helical" evidence="8">
    <location>
        <begin position="15"/>
        <end position="38"/>
    </location>
</feature>
<evidence type="ECO:0000256" key="8">
    <source>
        <dbReference type="SAM" id="Phobius"/>
    </source>
</evidence>
<dbReference type="GO" id="GO:0004930">
    <property type="term" value="F:G protein-coupled receptor activity"/>
    <property type="evidence" value="ECO:0007669"/>
    <property type="project" value="UniProtKB-KW"/>
</dbReference>
<evidence type="ECO:0000256" key="7">
    <source>
        <dbReference type="ARBA" id="ARBA00023224"/>
    </source>
</evidence>
<dbReference type="GO" id="GO:0005886">
    <property type="term" value="C:plasma membrane"/>
    <property type="evidence" value="ECO:0007669"/>
    <property type="project" value="TreeGrafter"/>
</dbReference>
<keyword evidence="6" id="KW-0675">Receptor</keyword>
<dbReference type="PROSITE" id="PS50262">
    <property type="entry name" value="G_PROTEIN_RECEP_F1_2"/>
    <property type="match status" value="1"/>
</dbReference>
<accession>B6S342</accession>
<dbReference type="Gene3D" id="1.20.1070.10">
    <property type="entry name" value="Rhodopsin 7-helix transmembrane proteins"/>
    <property type="match status" value="1"/>
</dbReference>
<evidence type="ECO:0000256" key="5">
    <source>
        <dbReference type="ARBA" id="ARBA00023136"/>
    </source>
</evidence>
<evidence type="ECO:0000259" key="9">
    <source>
        <dbReference type="PROSITE" id="PS50262"/>
    </source>
</evidence>
<feature type="domain" description="G-protein coupled receptors family 1 profile" evidence="9">
    <location>
        <begin position="30"/>
        <end position="289"/>
    </location>
</feature>
<dbReference type="InterPro" id="IPR017452">
    <property type="entry name" value="GPCR_Rhodpsn_7TM"/>
</dbReference>
<sequence>MSTLTSTLSIIQFNVIRYVGPTLFLIGTFGSIWNLILFSRKKFRTNSCCIYFFYSSIFSLIFLFTGLIPQFYAHLRSPDPLFNGTFCKLRAYLTQFSLMLCRWILTMACVDRSLVTSPNVRLRQISDVRMAQKILWTLIFIWICFPVHTLIFVDVKVFGFINCHFPNGSMSFYHSIYTLIFGGILPPLIMLISTKSLWQNLQRKREQRERMNGNHRRKESRDIQILLILFIQIFIFILSNSPWMITNLYLASTRSLTQKSTQRLAIESFVQFLGEIFLYFYPSLNFYTNTLFSKSFRHEFFSSIFSPFCRKNRRISPSSLTNETVRQNHFTMSTFHY</sequence>
<keyword evidence="3 8" id="KW-1133">Transmembrane helix</keyword>
<feature type="transmembrane region" description="Helical" evidence="8">
    <location>
        <begin position="173"/>
        <end position="198"/>
    </location>
</feature>
<feature type="transmembrane region" description="Helical" evidence="8">
    <location>
        <begin position="50"/>
        <end position="72"/>
    </location>
</feature>
<keyword evidence="7" id="KW-0807">Transducer</keyword>
<dbReference type="InterPro" id="IPR000276">
    <property type="entry name" value="GPCR_Rhodpsn"/>
</dbReference>
<keyword evidence="4" id="KW-0297">G-protein coupled receptor</keyword>
<protein>
    <recommendedName>
        <fullName evidence="9">G-protein coupled receptors family 1 profile domain-containing protein</fullName>
    </recommendedName>
</protein>
<feature type="transmembrane region" description="Helical" evidence="8">
    <location>
        <begin position="134"/>
        <end position="153"/>
    </location>
</feature>
<name>B6S342_PHIRO</name>
<evidence type="ECO:0000256" key="3">
    <source>
        <dbReference type="ARBA" id="ARBA00022989"/>
    </source>
</evidence>
<evidence type="ECO:0000256" key="2">
    <source>
        <dbReference type="ARBA" id="ARBA00022692"/>
    </source>
</evidence>
<feature type="transmembrane region" description="Helical" evidence="8">
    <location>
        <begin position="92"/>
        <end position="114"/>
    </location>
</feature>
<dbReference type="PANTHER" id="PTHR24243">
    <property type="entry name" value="G-PROTEIN COUPLED RECEPTOR"/>
    <property type="match status" value="1"/>
</dbReference>
<dbReference type="Pfam" id="PF00001">
    <property type="entry name" value="7tm_1"/>
    <property type="match status" value="1"/>
</dbReference>
<feature type="transmembrane region" description="Helical" evidence="8">
    <location>
        <begin position="265"/>
        <end position="287"/>
    </location>
</feature>
<dbReference type="SUPFAM" id="SSF81321">
    <property type="entry name" value="Family A G protein-coupled receptor-like"/>
    <property type="match status" value="1"/>
</dbReference>
<feature type="transmembrane region" description="Helical" evidence="8">
    <location>
        <begin position="225"/>
        <end position="245"/>
    </location>
</feature>
<organism evidence="10">
    <name type="scientific">Philodina roseola</name>
    <name type="common">Rotifer</name>
    <dbReference type="NCBI Taxonomy" id="96448"/>
    <lineage>
        <taxon>Eukaryota</taxon>
        <taxon>Metazoa</taxon>
        <taxon>Spiralia</taxon>
        <taxon>Gnathifera</taxon>
        <taxon>Rotifera</taxon>
        <taxon>Eurotatoria</taxon>
        <taxon>Bdelloidea</taxon>
        <taxon>Philodinida</taxon>
        <taxon>Philodinidae</taxon>
        <taxon>Philodina</taxon>
    </lineage>
</organism>